<dbReference type="InterPro" id="IPR002933">
    <property type="entry name" value="Peptidase_M20"/>
</dbReference>
<sequence>MSIAEHIPAQIHTWQPELVALRHELHQHPEIGLHETRTAQLVAAKLQAWGYTVTTGIGGTGVVGQLCAGDSRKTLGLRADMDCLPLTEKTGLPYASQTPGLMHACGHDGHIATMLMTARYLAATKLFDGTVNVIFQPGEEGVHGASKMIADGLFDRFPCDMVFGYHNWPHLPDGTIHLQPGPVMASSDRVRLTIQGRGGHASAPERTVDPIVVGAALVNSLQTIVARNVAPLNAAVVTIGSFIAGQAETYNVIPDTATLYLSIRTLDKQVREAVLARIQALAAGIGAAYGANIECENFQISLPVVNAPAPTALAQAVATQLFGPDKTCTDFEPVMASEDFSFMLDRVPGCFALMSGGAKRHYVHTSRYDFDDALIAPMATYFATIVETYLQAPSR</sequence>
<dbReference type="PIRSF" id="PIRSF005962">
    <property type="entry name" value="Pept_M20D_amidohydro"/>
    <property type="match status" value="1"/>
</dbReference>
<evidence type="ECO:0000313" key="3">
    <source>
        <dbReference type="Proteomes" id="UP001597252"/>
    </source>
</evidence>
<dbReference type="InterPro" id="IPR011650">
    <property type="entry name" value="Peptidase_M20_dimer"/>
</dbReference>
<dbReference type="EMBL" id="JBHTON010000049">
    <property type="protein sequence ID" value="MFD1485926.1"/>
    <property type="molecule type" value="Genomic_DNA"/>
</dbReference>
<name>A0ABW4E9Y8_9LACO</name>
<dbReference type="PANTHER" id="PTHR11014:SF63">
    <property type="entry name" value="METALLOPEPTIDASE, PUTATIVE (AFU_ORTHOLOGUE AFUA_6G09600)-RELATED"/>
    <property type="match status" value="1"/>
</dbReference>
<keyword evidence="3" id="KW-1185">Reference proteome</keyword>
<accession>A0ABW4E9Y8</accession>
<proteinExistence type="predicted"/>
<organism evidence="2 3">
    <name type="scientific">Lacticaseibacillus baoqingensis</name>
    <dbReference type="NCBI Taxonomy" id="2486013"/>
    <lineage>
        <taxon>Bacteria</taxon>
        <taxon>Bacillati</taxon>
        <taxon>Bacillota</taxon>
        <taxon>Bacilli</taxon>
        <taxon>Lactobacillales</taxon>
        <taxon>Lactobacillaceae</taxon>
        <taxon>Lacticaseibacillus</taxon>
    </lineage>
</organism>
<dbReference type="InterPro" id="IPR036264">
    <property type="entry name" value="Bact_exopeptidase_dim_dom"/>
</dbReference>
<dbReference type="SUPFAM" id="SSF53187">
    <property type="entry name" value="Zn-dependent exopeptidases"/>
    <property type="match status" value="1"/>
</dbReference>
<comment type="caution">
    <text evidence="2">The sequence shown here is derived from an EMBL/GenBank/DDBJ whole genome shotgun (WGS) entry which is preliminary data.</text>
</comment>
<reference evidence="3" key="1">
    <citation type="journal article" date="2019" name="Int. J. Syst. Evol. Microbiol.">
        <title>The Global Catalogue of Microorganisms (GCM) 10K type strain sequencing project: providing services to taxonomists for standard genome sequencing and annotation.</title>
        <authorList>
            <consortium name="The Broad Institute Genomics Platform"/>
            <consortium name="The Broad Institute Genome Sequencing Center for Infectious Disease"/>
            <person name="Wu L."/>
            <person name="Ma J."/>
        </authorList>
    </citation>
    <scope>NUCLEOTIDE SEQUENCE [LARGE SCALE GENOMIC DNA]</scope>
    <source>
        <strain evidence="3">CCM 8903</strain>
    </source>
</reference>
<dbReference type="PANTHER" id="PTHR11014">
    <property type="entry name" value="PEPTIDASE M20 FAMILY MEMBER"/>
    <property type="match status" value="1"/>
</dbReference>
<dbReference type="SUPFAM" id="SSF55031">
    <property type="entry name" value="Bacterial exopeptidase dimerisation domain"/>
    <property type="match status" value="1"/>
</dbReference>
<dbReference type="Pfam" id="PF07687">
    <property type="entry name" value="M20_dimer"/>
    <property type="match status" value="1"/>
</dbReference>
<protein>
    <submittedName>
        <fullName evidence="2">Amidohydrolase</fullName>
    </submittedName>
</protein>
<dbReference type="RefSeq" id="WP_125754113.1">
    <property type="nucleotide sequence ID" value="NZ_JBHTON010000049.1"/>
</dbReference>
<gene>
    <name evidence="2" type="ORF">ACFQ5J_11875</name>
</gene>
<dbReference type="Proteomes" id="UP001597252">
    <property type="component" value="Unassembled WGS sequence"/>
</dbReference>
<dbReference type="Gene3D" id="3.40.630.10">
    <property type="entry name" value="Zn peptidases"/>
    <property type="match status" value="1"/>
</dbReference>
<dbReference type="NCBIfam" id="TIGR01891">
    <property type="entry name" value="amidohydrolases"/>
    <property type="match status" value="1"/>
</dbReference>
<evidence type="ECO:0000259" key="1">
    <source>
        <dbReference type="Pfam" id="PF07687"/>
    </source>
</evidence>
<evidence type="ECO:0000313" key="2">
    <source>
        <dbReference type="EMBL" id="MFD1485926.1"/>
    </source>
</evidence>
<dbReference type="Gene3D" id="3.30.70.360">
    <property type="match status" value="1"/>
</dbReference>
<dbReference type="InterPro" id="IPR017439">
    <property type="entry name" value="Amidohydrolase"/>
</dbReference>
<feature type="domain" description="Peptidase M20 dimerisation" evidence="1">
    <location>
        <begin position="189"/>
        <end position="283"/>
    </location>
</feature>
<dbReference type="Pfam" id="PF01546">
    <property type="entry name" value="Peptidase_M20"/>
    <property type="match status" value="1"/>
</dbReference>